<comment type="caution">
    <text evidence="3">The sequence shown here is derived from an EMBL/GenBank/DDBJ whole genome shotgun (WGS) entry which is preliminary data.</text>
</comment>
<dbReference type="InterPro" id="IPR036259">
    <property type="entry name" value="MFS_trans_sf"/>
</dbReference>
<evidence type="ECO:0008006" key="5">
    <source>
        <dbReference type="Google" id="ProtNLM"/>
    </source>
</evidence>
<dbReference type="Proteomes" id="UP001189429">
    <property type="component" value="Unassembled WGS sequence"/>
</dbReference>
<feature type="transmembrane region" description="Helical" evidence="2">
    <location>
        <begin position="587"/>
        <end position="606"/>
    </location>
</feature>
<feature type="compositionally biased region" description="Low complexity" evidence="1">
    <location>
        <begin position="43"/>
        <end position="56"/>
    </location>
</feature>
<feature type="transmembrane region" description="Helical" evidence="2">
    <location>
        <begin position="495"/>
        <end position="514"/>
    </location>
</feature>
<feature type="compositionally biased region" description="Basic and acidic residues" evidence="1">
    <location>
        <begin position="71"/>
        <end position="85"/>
    </location>
</feature>
<dbReference type="SUPFAM" id="SSF103473">
    <property type="entry name" value="MFS general substrate transporter"/>
    <property type="match status" value="1"/>
</dbReference>
<evidence type="ECO:0000313" key="3">
    <source>
        <dbReference type="EMBL" id="CAK0859262.1"/>
    </source>
</evidence>
<reference evidence="3" key="1">
    <citation type="submission" date="2023-10" db="EMBL/GenBank/DDBJ databases">
        <authorList>
            <person name="Chen Y."/>
            <person name="Shah S."/>
            <person name="Dougan E. K."/>
            <person name="Thang M."/>
            <person name="Chan C."/>
        </authorList>
    </citation>
    <scope>NUCLEOTIDE SEQUENCE [LARGE SCALE GENOMIC DNA]</scope>
</reference>
<feature type="region of interest" description="Disordered" evidence="1">
    <location>
        <begin position="1"/>
        <end position="91"/>
    </location>
</feature>
<accession>A0ABN9UHX3</accession>
<sequence>MSRVGDFFRSLSPIRDPDSRNQDVPILKMPERFDVGEPNRIEPGPLQPGRQPGRPQDLLFRSEGTQRGRRLQHDRPPLERRRNEARGQQPQWAMGAGAVGDLHVFPRRVECRHCQTGLDPREEAYGTELCNSCYDKSNKNCQICNRWLPLKALHWNSGLCYGCYGKAEKSCKLCHSSLEDFQLRWKTGVCDRCYDGVSKSCHFCQAPLTRDQRRWGTGMCDTCYDTCEKTCKSCSAYIPAGALRHGTGLCDQCYDKCEKRCHGCQERIPAGSLRWFSGVCDKCYDVKKANGSPICRSCRKNIPDEDTHWNTSLCNKCYDDIPFKICKFDNCGKQIASSQLHWRTGLCDACFDRSQKTCVTCKAGIDFGSLHWGSQLCDSCYDRCDKTCVICRGPVLLGELRWGTSLCDNCYNGCKTNPCKLCKKQIDMKELFWNTGCCNSCYDNQTSAEQNLYVGVGVKLMIWAQFVFYFASGILRPAIFLELRYSGYGDDSSRIYAATLSVASLAAMVAPVPFGLWAQRRGEREVYFGVSGCAALAAVSYGVLPMTAVNCIINWAILNLPPAVRGVRAAYFAKHVPPRQLNRASQLASSSGLAGGFLGPLGAALAQSALGRGEGSVVRPSAFEASSILSAVMLVVVTVLSLRFVSQAAKKGAVSDR</sequence>
<feature type="transmembrane region" description="Helical" evidence="2">
    <location>
        <begin position="452"/>
        <end position="475"/>
    </location>
</feature>
<evidence type="ECO:0000256" key="1">
    <source>
        <dbReference type="SAM" id="MobiDB-lite"/>
    </source>
</evidence>
<evidence type="ECO:0000313" key="4">
    <source>
        <dbReference type="Proteomes" id="UP001189429"/>
    </source>
</evidence>
<dbReference type="Gene3D" id="1.20.1250.20">
    <property type="entry name" value="MFS general substrate transporter like domains"/>
    <property type="match status" value="1"/>
</dbReference>
<organism evidence="3 4">
    <name type="scientific">Prorocentrum cordatum</name>
    <dbReference type="NCBI Taxonomy" id="2364126"/>
    <lineage>
        <taxon>Eukaryota</taxon>
        <taxon>Sar</taxon>
        <taxon>Alveolata</taxon>
        <taxon>Dinophyceae</taxon>
        <taxon>Prorocentrales</taxon>
        <taxon>Prorocentraceae</taxon>
        <taxon>Prorocentrum</taxon>
    </lineage>
</organism>
<feature type="compositionally biased region" description="Basic and acidic residues" evidence="1">
    <location>
        <begin position="29"/>
        <end position="40"/>
    </location>
</feature>
<keyword evidence="2" id="KW-0812">Transmembrane</keyword>
<feature type="non-terminal residue" evidence="3">
    <location>
        <position position="657"/>
    </location>
</feature>
<keyword evidence="4" id="KW-1185">Reference proteome</keyword>
<feature type="transmembrane region" description="Helical" evidence="2">
    <location>
        <begin position="626"/>
        <end position="645"/>
    </location>
</feature>
<keyword evidence="2" id="KW-0472">Membrane</keyword>
<dbReference type="EMBL" id="CAUYUJ010015883">
    <property type="protein sequence ID" value="CAK0859262.1"/>
    <property type="molecule type" value="Genomic_DNA"/>
</dbReference>
<name>A0ABN9UHX3_9DINO</name>
<feature type="transmembrane region" description="Helical" evidence="2">
    <location>
        <begin position="526"/>
        <end position="544"/>
    </location>
</feature>
<keyword evidence="2" id="KW-1133">Transmembrane helix</keyword>
<protein>
    <recommendedName>
        <fullName evidence="5">ADP,ATP carrier protein</fullName>
    </recommendedName>
</protein>
<evidence type="ECO:0000256" key="2">
    <source>
        <dbReference type="SAM" id="Phobius"/>
    </source>
</evidence>
<proteinExistence type="predicted"/>
<gene>
    <name evidence="3" type="ORF">PCOR1329_LOCUS48681</name>
</gene>